<dbReference type="EMBL" id="BARV01024884">
    <property type="protein sequence ID" value="GAI38204.1"/>
    <property type="molecule type" value="Genomic_DNA"/>
</dbReference>
<name>X1Q4M6_9ZZZZ</name>
<accession>X1Q4M6</accession>
<proteinExistence type="predicted"/>
<reference evidence="1" key="1">
    <citation type="journal article" date="2014" name="Front. Microbiol.">
        <title>High frequency of phylogenetically diverse reductive dehalogenase-homologous genes in deep subseafloor sedimentary metagenomes.</title>
        <authorList>
            <person name="Kawai M."/>
            <person name="Futagami T."/>
            <person name="Toyoda A."/>
            <person name="Takaki Y."/>
            <person name="Nishi S."/>
            <person name="Hori S."/>
            <person name="Arai W."/>
            <person name="Tsubouchi T."/>
            <person name="Morono Y."/>
            <person name="Uchiyama I."/>
            <person name="Ito T."/>
            <person name="Fujiyama A."/>
            <person name="Inagaki F."/>
            <person name="Takami H."/>
        </authorList>
    </citation>
    <scope>NUCLEOTIDE SEQUENCE</scope>
    <source>
        <strain evidence="1">Expedition CK06-06</strain>
    </source>
</reference>
<gene>
    <name evidence="1" type="ORF">S06H3_40523</name>
</gene>
<organism evidence="1">
    <name type="scientific">marine sediment metagenome</name>
    <dbReference type="NCBI Taxonomy" id="412755"/>
    <lineage>
        <taxon>unclassified sequences</taxon>
        <taxon>metagenomes</taxon>
        <taxon>ecological metagenomes</taxon>
    </lineage>
</organism>
<evidence type="ECO:0000313" key="1">
    <source>
        <dbReference type="EMBL" id="GAI38204.1"/>
    </source>
</evidence>
<comment type="caution">
    <text evidence="1">The sequence shown here is derived from an EMBL/GenBank/DDBJ whole genome shotgun (WGS) entry which is preliminary data.</text>
</comment>
<sequence length="44" mass="4796">SAEELGIMDEVLEKLGLTKKDLKKEMVVPKIISSNIPVKIGSLT</sequence>
<dbReference type="AlphaFoldDB" id="X1Q4M6"/>
<feature type="non-terminal residue" evidence="1">
    <location>
        <position position="1"/>
    </location>
</feature>
<protein>
    <submittedName>
        <fullName evidence="1">Uncharacterized protein</fullName>
    </submittedName>
</protein>